<dbReference type="Proteomes" id="UP001152888">
    <property type="component" value="Unassembled WGS sequence"/>
</dbReference>
<reference evidence="1" key="1">
    <citation type="submission" date="2022-03" db="EMBL/GenBank/DDBJ databases">
        <authorList>
            <person name="Sayadi A."/>
        </authorList>
    </citation>
    <scope>NUCLEOTIDE SEQUENCE</scope>
</reference>
<dbReference type="AlphaFoldDB" id="A0A9P0KLY1"/>
<evidence type="ECO:0000313" key="2">
    <source>
        <dbReference type="Proteomes" id="UP001152888"/>
    </source>
</evidence>
<keyword evidence="2" id="KW-1185">Reference proteome</keyword>
<name>A0A9P0KLY1_ACAOB</name>
<evidence type="ECO:0000313" key="1">
    <source>
        <dbReference type="EMBL" id="CAH1975756.1"/>
    </source>
</evidence>
<proteinExistence type="predicted"/>
<gene>
    <name evidence="1" type="ORF">ACAOBT_LOCUS11764</name>
</gene>
<comment type="caution">
    <text evidence="1">The sequence shown here is derived from an EMBL/GenBank/DDBJ whole genome shotgun (WGS) entry which is preliminary data.</text>
</comment>
<organism evidence="1 2">
    <name type="scientific">Acanthoscelides obtectus</name>
    <name type="common">Bean weevil</name>
    <name type="synonym">Bruchus obtectus</name>
    <dbReference type="NCBI Taxonomy" id="200917"/>
    <lineage>
        <taxon>Eukaryota</taxon>
        <taxon>Metazoa</taxon>
        <taxon>Ecdysozoa</taxon>
        <taxon>Arthropoda</taxon>
        <taxon>Hexapoda</taxon>
        <taxon>Insecta</taxon>
        <taxon>Pterygota</taxon>
        <taxon>Neoptera</taxon>
        <taxon>Endopterygota</taxon>
        <taxon>Coleoptera</taxon>
        <taxon>Polyphaga</taxon>
        <taxon>Cucujiformia</taxon>
        <taxon>Chrysomeloidea</taxon>
        <taxon>Chrysomelidae</taxon>
        <taxon>Bruchinae</taxon>
        <taxon>Bruchini</taxon>
        <taxon>Acanthoscelides</taxon>
    </lineage>
</organism>
<protein>
    <submittedName>
        <fullName evidence="1">Uncharacterized protein</fullName>
    </submittedName>
</protein>
<accession>A0A9P0KLY1</accession>
<dbReference type="EMBL" id="CAKOFQ010006839">
    <property type="protein sequence ID" value="CAH1975756.1"/>
    <property type="molecule type" value="Genomic_DNA"/>
</dbReference>
<sequence>MVRTMPIGHVLQKKKCNSPNMAKQMQVQGHLIEISTTKSQIFTIFSGPRAHRRDGYTSFKHTDI</sequence>